<evidence type="ECO:0000313" key="2">
    <source>
        <dbReference type="EMBL" id="KAJ8602512.1"/>
    </source>
</evidence>
<dbReference type="PANTHER" id="PTHR36492">
    <property type="match status" value="1"/>
</dbReference>
<dbReference type="InterPro" id="IPR011990">
    <property type="entry name" value="TPR-like_helical_dom_sf"/>
</dbReference>
<organism evidence="2 3">
    <name type="scientific">Chrysophaeum taylorii</name>
    <dbReference type="NCBI Taxonomy" id="2483200"/>
    <lineage>
        <taxon>Eukaryota</taxon>
        <taxon>Sar</taxon>
        <taxon>Stramenopiles</taxon>
        <taxon>Ochrophyta</taxon>
        <taxon>Pelagophyceae</taxon>
        <taxon>Pelagomonadales</taxon>
        <taxon>Pelagomonadaceae</taxon>
        <taxon>Chrysophaeum</taxon>
    </lineage>
</organism>
<dbReference type="InterPro" id="IPR052963">
    <property type="entry name" value="Pantetheine_PDE"/>
</dbReference>
<accession>A0AAD7UDI0</accession>
<dbReference type="Gene3D" id="1.25.40.10">
    <property type="entry name" value="Tetratricopeptide repeat domain"/>
    <property type="match status" value="1"/>
</dbReference>
<dbReference type="InterPro" id="IPR029052">
    <property type="entry name" value="Metallo-depent_PP-like"/>
</dbReference>
<dbReference type="Pfam" id="PF00149">
    <property type="entry name" value="Metallophos"/>
    <property type="match status" value="1"/>
</dbReference>
<proteinExistence type="predicted"/>
<evidence type="ECO:0000259" key="1">
    <source>
        <dbReference type="Pfam" id="PF00149"/>
    </source>
</evidence>
<dbReference type="AlphaFoldDB" id="A0AAD7UDI0"/>
<gene>
    <name evidence="2" type="ORF">CTAYLR_001279</name>
</gene>
<dbReference type="SUPFAM" id="SSF48452">
    <property type="entry name" value="TPR-like"/>
    <property type="match status" value="1"/>
</dbReference>
<keyword evidence="3" id="KW-1185">Reference proteome</keyword>
<dbReference type="EMBL" id="JAQMWT010000379">
    <property type="protein sequence ID" value="KAJ8602512.1"/>
    <property type="molecule type" value="Genomic_DNA"/>
</dbReference>
<dbReference type="PANTHER" id="PTHR36492:SF2">
    <property type="entry name" value="[ACYL-CARRIER-PROTEIN] PHOSPHODIESTERASE PPTH"/>
    <property type="match status" value="1"/>
</dbReference>
<dbReference type="SUPFAM" id="SSF56300">
    <property type="entry name" value="Metallo-dependent phosphatases"/>
    <property type="match status" value="1"/>
</dbReference>
<dbReference type="GO" id="GO:0016787">
    <property type="term" value="F:hydrolase activity"/>
    <property type="evidence" value="ECO:0007669"/>
    <property type="project" value="InterPro"/>
</dbReference>
<feature type="domain" description="Calcineurin-like phosphoesterase" evidence="1">
    <location>
        <begin position="366"/>
        <end position="584"/>
    </location>
</feature>
<name>A0AAD7UDI0_9STRA</name>
<dbReference type="Gene3D" id="3.60.21.10">
    <property type="match status" value="1"/>
</dbReference>
<comment type="caution">
    <text evidence="2">The sequence shown here is derived from an EMBL/GenBank/DDBJ whole genome shotgun (WGS) entry which is preliminary data.</text>
</comment>
<reference evidence="2" key="1">
    <citation type="submission" date="2023-01" db="EMBL/GenBank/DDBJ databases">
        <title>Metagenome sequencing of chrysophaentin producing Chrysophaeum taylorii.</title>
        <authorList>
            <person name="Davison J."/>
            <person name="Bewley C."/>
        </authorList>
    </citation>
    <scope>NUCLEOTIDE SEQUENCE</scope>
    <source>
        <strain evidence="2">NIES-1699</strain>
    </source>
</reference>
<evidence type="ECO:0000313" key="3">
    <source>
        <dbReference type="Proteomes" id="UP001230188"/>
    </source>
</evidence>
<dbReference type="InterPro" id="IPR004843">
    <property type="entry name" value="Calcineurin-like_PHP"/>
</dbReference>
<protein>
    <recommendedName>
        <fullName evidence="1">Calcineurin-like phosphoesterase domain-containing protein</fullName>
    </recommendedName>
</protein>
<dbReference type="Proteomes" id="UP001230188">
    <property type="component" value="Unassembled WGS sequence"/>
</dbReference>
<sequence>MTCSNPPRYRVHEKGVLVREEASFESRKLRVLVAGTEVVVAEASRVVEAGKSRLRIIEPVAGWVSERCLALLDEEDYEALCERAASLVASGEGDAAFEAAAAAVEVRAEARALELRGRARRLRGDAKGAARDLASALEVCAASDRARLEGEAGERAAAERDAATLVRVSAACVKFGHRRCALADAEAAALLAPEWAEAQMSRGAALRALGDRNASRLAFVAAVRLARADAAVADEALRELGVEGGSSKALADAAYERGDHLAAVAAYSGLEQTDAGALAKRGSSLGNLGCSHAAERDAQRAAVARLEAASSQRVATYWACAEAARREGTPAARQAVVDALAELISEPRRERDTENFGKDAARPSTRVFAVSDVHFDHPGAREWASRLDGRAFRDDVLIVAGDLGDTLTAVALGLKALRAKFRRLFYCPGNHDLWIRPVDGETEAHPDSIAKLNALRALCDALDCETTPAQVARGLYVVPLLSWYDCAFDEMAPPSNARFDKFCKWPIRERDVADIFLLFNQHRLADLTFDGIVITFSHFLPRRELPYSMVIPGLAQAVGCTRLDLQIRAITPKPKVHIFGHSHMNCSTMIDGVRYVQHALGYQHEHGPDTPLLCVHDGENLVCSTTFATTT</sequence>